<gene>
    <name evidence="1" type="ORF">CQW23_15265</name>
</gene>
<reference evidence="2" key="2">
    <citation type="journal article" date="2017" name="J. Anim. Genet.">
        <title>Multiple reference genome sequences of hot pepper reveal the massive evolution of plant disease resistance genes by retroduplication.</title>
        <authorList>
            <person name="Kim S."/>
            <person name="Park J."/>
            <person name="Yeom S.-I."/>
            <person name="Kim Y.-M."/>
            <person name="Seo E."/>
            <person name="Kim K.-T."/>
            <person name="Kim M.-S."/>
            <person name="Lee J.M."/>
            <person name="Cheong K."/>
            <person name="Shin H.-S."/>
            <person name="Kim S.-B."/>
            <person name="Han K."/>
            <person name="Lee J."/>
            <person name="Park M."/>
            <person name="Lee H.-A."/>
            <person name="Lee H.-Y."/>
            <person name="Lee Y."/>
            <person name="Oh S."/>
            <person name="Lee J.H."/>
            <person name="Choi E."/>
            <person name="Choi E."/>
            <person name="Lee S.E."/>
            <person name="Jeon J."/>
            <person name="Kim H."/>
            <person name="Choi G."/>
            <person name="Song H."/>
            <person name="Lee J."/>
            <person name="Lee S.-C."/>
            <person name="Kwon J.-K."/>
            <person name="Lee H.-Y."/>
            <person name="Koo N."/>
            <person name="Hong Y."/>
            <person name="Kim R.W."/>
            <person name="Kang W.-H."/>
            <person name="Huh J.H."/>
            <person name="Kang B.-C."/>
            <person name="Yang T.-J."/>
            <person name="Lee Y.-H."/>
            <person name="Bennetzen J.L."/>
            <person name="Choi D."/>
        </authorList>
    </citation>
    <scope>NUCLEOTIDE SEQUENCE [LARGE SCALE GENOMIC DNA]</scope>
    <source>
        <strain evidence="2">cv. PBC81</strain>
    </source>
</reference>
<dbReference type="Proteomes" id="UP000224567">
    <property type="component" value="Unassembled WGS sequence"/>
</dbReference>
<evidence type="ECO:0000313" key="1">
    <source>
        <dbReference type="EMBL" id="PHT46107.1"/>
    </source>
</evidence>
<dbReference type="AlphaFoldDB" id="A0A2G2WLJ2"/>
<name>A0A2G2WLJ2_CAPBA</name>
<protein>
    <submittedName>
        <fullName evidence="1">Uncharacterized protein</fullName>
    </submittedName>
</protein>
<dbReference type="EMBL" id="MLFT02000006">
    <property type="protein sequence ID" value="PHT46107.1"/>
    <property type="molecule type" value="Genomic_DNA"/>
</dbReference>
<keyword evidence="2" id="KW-1185">Reference proteome</keyword>
<comment type="caution">
    <text evidence="1">The sequence shown here is derived from an EMBL/GenBank/DDBJ whole genome shotgun (WGS) entry which is preliminary data.</text>
</comment>
<proteinExistence type="predicted"/>
<dbReference type="STRING" id="33114.A0A2G2WLJ2"/>
<reference evidence="1 2" key="1">
    <citation type="journal article" date="2017" name="Genome Biol.">
        <title>New reference genome sequences of hot pepper reveal the massive evolution of plant disease-resistance genes by retroduplication.</title>
        <authorList>
            <person name="Kim S."/>
            <person name="Park J."/>
            <person name="Yeom S.I."/>
            <person name="Kim Y.M."/>
            <person name="Seo E."/>
            <person name="Kim K.T."/>
            <person name="Kim M.S."/>
            <person name="Lee J.M."/>
            <person name="Cheong K."/>
            <person name="Shin H.S."/>
            <person name="Kim S.B."/>
            <person name="Han K."/>
            <person name="Lee J."/>
            <person name="Park M."/>
            <person name="Lee H.A."/>
            <person name="Lee H.Y."/>
            <person name="Lee Y."/>
            <person name="Oh S."/>
            <person name="Lee J.H."/>
            <person name="Choi E."/>
            <person name="Choi E."/>
            <person name="Lee S.E."/>
            <person name="Jeon J."/>
            <person name="Kim H."/>
            <person name="Choi G."/>
            <person name="Song H."/>
            <person name="Lee J."/>
            <person name="Lee S.C."/>
            <person name="Kwon J.K."/>
            <person name="Lee H.Y."/>
            <person name="Koo N."/>
            <person name="Hong Y."/>
            <person name="Kim R.W."/>
            <person name="Kang W.H."/>
            <person name="Huh J.H."/>
            <person name="Kang B.C."/>
            <person name="Yang T.J."/>
            <person name="Lee Y.H."/>
            <person name="Bennetzen J.L."/>
            <person name="Choi D."/>
        </authorList>
    </citation>
    <scope>NUCLEOTIDE SEQUENCE [LARGE SCALE GENOMIC DNA]</scope>
    <source>
        <strain evidence="2">cv. PBC81</strain>
    </source>
</reference>
<sequence length="163" mass="17503">MGSPPPAGSEKVVLKFRSVNNMVIAPASTGSDNKSGNAVTRTDHTNRGDLCIVIPGASSRVAVSRRRRSQRRISLCPPLQSMLWPSSLWALNLDRSSGPSCVDLGLLTGFAEDGIPYPMSLARLLGTFGLGFLRPIQKVPSTEGLILSRSSIYCPIPFPDQSH</sequence>
<accession>A0A2G2WLJ2</accession>
<dbReference type="OrthoDB" id="8048158at2759"/>
<evidence type="ECO:0000313" key="2">
    <source>
        <dbReference type="Proteomes" id="UP000224567"/>
    </source>
</evidence>
<organism evidence="1 2">
    <name type="scientific">Capsicum baccatum</name>
    <name type="common">Peruvian pepper</name>
    <dbReference type="NCBI Taxonomy" id="33114"/>
    <lineage>
        <taxon>Eukaryota</taxon>
        <taxon>Viridiplantae</taxon>
        <taxon>Streptophyta</taxon>
        <taxon>Embryophyta</taxon>
        <taxon>Tracheophyta</taxon>
        <taxon>Spermatophyta</taxon>
        <taxon>Magnoliopsida</taxon>
        <taxon>eudicotyledons</taxon>
        <taxon>Gunneridae</taxon>
        <taxon>Pentapetalae</taxon>
        <taxon>asterids</taxon>
        <taxon>lamiids</taxon>
        <taxon>Solanales</taxon>
        <taxon>Solanaceae</taxon>
        <taxon>Solanoideae</taxon>
        <taxon>Capsiceae</taxon>
        <taxon>Capsicum</taxon>
    </lineage>
</organism>